<feature type="compositionally biased region" description="Low complexity" evidence="1">
    <location>
        <begin position="233"/>
        <end position="243"/>
    </location>
</feature>
<reference evidence="5" key="1">
    <citation type="journal article" date="2019" name="Int. J. Syst. Evol. Microbiol.">
        <title>The Global Catalogue of Microorganisms (GCM) 10K type strain sequencing project: providing services to taxonomists for standard genome sequencing and annotation.</title>
        <authorList>
            <consortium name="The Broad Institute Genomics Platform"/>
            <consortium name="The Broad Institute Genome Sequencing Center for Infectious Disease"/>
            <person name="Wu L."/>
            <person name="Ma J."/>
        </authorList>
    </citation>
    <scope>NUCLEOTIDE SEQUENCE [LARGE SCALE GENOMIC DNA]</scope>
    <source>
        <strain evidence="5">JCM 15589</strain>
    </source>
</reference>
<evidence type="ECO:0000259" key="3">
    <source>
        <dbReference type="Pfam" id="PF07995"/>
    </source>
</evidence>
<accession>A0ABP4VT60</accession>
<dbReference type="PANTHER" id="PTHR19328">
    <property type="entry name" value="HEDGEHOG-INTERACTING PROTEIN"/>
    <property type="match status" value="1"/>
</dbReference>
<dbReference type="InterPro" id="IPR011041">
    <property type="entry name" value="Quinoprot_gluc/sorb_DH_b-prop"/>
</dbReference>
<dbReference type="Gene3D" id="2.120.10.30">
    <property type="entry name" value="TolB, C-terminal domain"/>
    <property type="match status" value="1"/>
</dbReference>
<dbReference type="SUPFAM" id="SSF50952">
    <property type="entry name" value="Soluble quinoprotein glucose dehydrogenase"/>
    <property type="match status" value="1"/>
</dbReference>
<dbReference type="PANTHER" id="PTHR19328:SF13">
    <property type="entry name" value="HIPL1 PROTEIN"/>
    <property type="match status" value="1"/>
</dbReference>
<feature type="region of interest" description="Disordered" evidence="1">
    <location>
        <begin position="24"/>
        <end position="62"/>
    </location>
</feature>
<dbReference type="PROSITE" id="PS51257">
    <property type="entry name" value="PROKAR_LIPOPROTEIN"/>
    <property type="match status" value="1"/>
</dbReference>
<feature type="region of interest" description="Disordered" evidence="1">
    <location>
        <begin position="209"/>
        <end position="244"/>
    </location>
</feature>
<feature type="domain" description="Glucose/Sorbosone dehydrogenase" evidence="3">
    <location>
        <begin position="77"/>
        <end position="396"/>
    </location>
</feature>
<feature type="signal peptide" evidence="2">
    <location>
        <begin position="1"/>
        <end position="21"/>
    </location>
</feature>
<keyword evidence="2" id="KW-0732">Signal</keyword>
<keyword evidence="5" id="KW-1185">Reference proteome</keyword>
<feature type="compositionally biased region" description="Low complexity" evidence="1">
    <location>
        <begin position="43"/>
        <end position="60"/>
    </location>
</feature>
<sequence length="412" mass="41814">MTRSPSRFGRVVVASSFAVLAAAGCSGPGDTPEDGTTRSPVRPTLETPLSPEPTGTSTTLHAEPAPRAVAETVVESLDVPWGLAPLGDGTLLVTLRDAARLVVVDPAARTTTDVTGPGADLLAAETVPGGEAGLLGVAIAPPDADRPGEVFVYRTGADDNAVLRGSLDGTTLGELTTVIDGIPRAGNHDGGGLAFGPDGYLYVGTGDAADPANSQDPGSLGGKILRLEPDGDPAPGNPDAGSPVWTLGHRNVQGLGWDPGGRMFASEFGQNAYDELNVIERGGNYGWPDVEGPGGGDGDFVDPVAWWAPAEASPSGLAVTRDAVYLAGLRGETLWRVPFLETADAGTDVQTDGDSPGLGRPQALLAGELGRLRAVVAVGAGDGDGLWVLTSNTDGRGSPAGGDDRLVRVALR</sequence>
<dbReference type="InterPro" id="IPR012938">
    <property type="entry name" value="Glc/Sorbosone_DH"/>
</dbReference>
<feature type="chain" id="PRO_5045281469" evidence="2">
    <location>
        <begin position="22"/>
        <end position="412"/>
    </location>
</feature>
<gene>
    <name evidence="4" type="ORF">GCM10009809_29030</name>
</gene>
<proteinExistence type="predicted"/>
<evidence type="ECO:0000256" key="2">
    <source>
        <dbReference type="SAM" id="SignalP"/>
    </source>
</evidence>
<dbReference type="EMBL" id="BAAAPM010000005">
    <property type="protein sequence ID" value="GAA1731780.1"/>
    <property type="molecule type" value="Genomic_DNA"/>
</dbReference>
<evidence type="ECO:0000313" key="4">
    <source>
        <dbReference type="EMBL" id="GAA1731780.1"/>
    </source>
</evidence>
<comment type="caution">
    <text evidence="4">The sequence shown here is derived from an EMBL/GenBank/DDBJ whole genome shotgun (WGS) entry which is preliminary data.</text>
</comment>
<evidence type="ECO:0000256" key="1">
    <source>
        <dbReference type="SAM" id="MobiDB-lite"/>
    </source>
</evidence>
<dbReference type="Proteomes" id="UP001501138">
    <property type="component" value="Unassembled WGS sequence"/>
</dbReference>
<dbReference type="RefSeq" id="WP_344249164.1">
    <property type="nucleotide sequence ID" value="NZ_BAAAPM010000005.1"/>
</dbReference>
<dbReference type="InterPro" id="IPR011042">
    <property type="entry name" value="6-blade_b-propeller_TolB-like"/>
</dbReference>
<protein>
    <submittedName>
        <fullName evidence="4">PQQ-dependent sugar dehydrogenase</fullName>
    </submittedName>
</protein>
<organism evidence="4 5">
    <name type="scientific">Isoptericola hypogeus</name>
    <dbReference type="NCBI Taxonomy" id="300179"/>
    <lineage>
        <taxon>Bacteria</taxon>
        <taxon>Bacillati</taxon>
        <taxon>Actinomycetota</taxon>
        <taxon>Actinomycetes</taxon>
        <taxon>Micrococcales</taxon>
        <taxon>Promicromonosporaceae</taxon>
        <taxon>Isoptericola</taxon>
    </lineage>
</organism>
<name>A0ABP4VT60_9MICO</name>
<evidence type="ECO:0000313" key="5">
    <source>
        <dbReference type="Proteomes" id="UP001501138"/>
    </source>
</evidence>
<dbReference type="Pfam" id="PF07995">
    <property type="entry name" value="GSDH"/>
    <property type="match status" value="1"/>
</dbReference>